<sequence>MTKPDVLMLHPLRDAAMAQLRDRYTLHRWDEAADKPAFLAEAGPLCRAAVGYGHAPLDAAMIDALPALEIVSCASAGYDTFDVAALARRGIALTNASPALCDDVADTAIMLLLAARRGLIPAHAHVKSGDWGAKGAFPLQTSLSGRVLGVVGMGTIGQAIATRAAAMGQDVRYWNRSARDVAWTRVDDLTDLARQCDALIVIVAGGAGTQDLIDAAVIAALGPQGLLVNVARGSVVDEAALIAALSDGTLGHAALDVFASEPHVDPRLTALDNVTLYPHHASGTATSRDAMAQMAVDNLDAHFANRPLVSPVDLARAPG</sequence>
<organism evidence="7 8">
    <name type="scientific">Loktanella fryxellensis</name>
    <dbReference type="NCBI Taxonomy" id="245187"/>
    <lineage>
        <taxon>Bacteria</taxon>
        <taxon>Pseudomonadati</taxon>
        <taxon>Pseudomonadota</taxon>
        <taxon>Alphaproteobacteria</taxon>
        <taxon>Rhodobacterales</taxon>
        <taxon>Roseobacteraceae</taxon>
        <taxon>Loktanella</taxon>
    </lineage>
</organism>
<feature type="domain" description="D-isomer specific 2-hydroxyacid dehydrogenase NAD-binding" evidence="6">
    <location>
        <begin position="109"/>
        <end position="281"/>
    </location>
</feature>
<dbReference type="Pfam" id="PF02826">
    <property type="entry name" value="2-Hacid_dh_C"/>
    <property type="match status" value="1"/>
</dbReference>
<evidence type="ECO:0000259" key="6">
    <source>
        <dbReference type="Pfam" id="PF02826"/>
    </source>
</evidence>
<dbReference type="SUPFAM" id="SSF51735">
    <property type="entry name" value="NAD(P)-binding Rossmann-fold domains"/>
    <property type="match status" value="1"/>
</dbReference>
<evidence type="ECO:0000256" key="4">
    <source>
        <dbReference type="RuleBase" id="RU003719"/>
    </source>
</evidence>
<dbReference type="CDD" id="cd12156">
    <property type="entry name" value="HPPR"/>
    <property type="match status" value="1"/>
</dbReference>
<dbReference type="SUPFAM" id="SSF52283">
    <property type="entry name" value="Formate/glycerate dehydrogenase catalytic domain-like"/>
    <property type="match status" value="1"/>
</dbReference>
<dbReference type="GO" id="GO:0030267">
    <property type="term" value="F:glyoxylate reductase (NADPH) activity"/>
    <property type="evidence" value="ECO:0007669"/>
    <property type="project" value="TreeGrafter"/>
</dbReference>
<dbReference type="RefSeq" id="WP_089898793.1">
    <property type="nucleotide sequence ID" value="NZ_FOCI01000003.1"/>
</dbReference>
<evidence type="ECO:0000313" key="8">
    <source>
        <dbReference type="Proteomes" id="UP000199585"/>
    </source>
</evidence>
<dbReference type="OrthoDB" id="9793626at2"/>
<keyword evidence="2 4" id="KW-0560">Oxidoreductase</keyword>
<dbReference type="GO" id="GO:0005829">
    <property type="term" value="C:cytosol"/>
    <property type="evidence" value="ECO:0007669"/>
    <property type="project" value="TreeGrafter"/>
</dbReference>
<keyword evidence="1" id="KW-0521">NADP</keyword>
<evidence type="ECO:0000256" key="1">
    <source>
        <dbReference type="ARBA" id="ARBA00022857"/>
    </source>
</evidence>
<dbReference type="STRING" id="245187.SAMN04488003_10338"/>
<comment type="similarity">
    <text evidence="4">Belongs to the D-isomer specific 2-hydroxyacid dehydrogenase family.</text>
</comment>
<dbReference type="FunFam" id="3.40.50.720:FF:000213">
    <property type="entry name" value="Putative 2-hydroxyacid dehydrogenase"/>
    <property type="match status" value="1"/>
</dbReference>
<accession>A0A1H8A8N5</accession>
<evidence type="ECO:0000256" key="2">
    <source>
        <dbReference type="ARBA" id="ARBA00023002"/>
    </source>
</evidence>
<dbReference type="Gene3D" id="3.40.50.720">
    <property type="entry name" value="NAD(P)-binding Rossmann-like Domain"/>
    <property type="match status" value="2"/>
</dbReference>
<dbReference type="GO" id="GO:0016618">
    <property type="term" value="F:hydroxypyruvate reductase [NAD(P)H] activity"/>
    <property type="evidence" value="ECO:0007669"/>
    <property type="project" value="TreeGrafter"/>
</dbReference>
<dbReference type="PANTHER" id="PTHR10996">
    <property type="entry name" value="2-HYDROXYACID DEHYDROGENASE-RELATED"/>
    <property type="match status" value="1"/>
</dbReference>
<evidence type="ECO:0000259" key="5">
    <source>
        <dbReference type="Pfam" id="PF00389"/>
    </source>
</evidence>
<dbReference type="InterPro" id="IPR050223">
    <property type="entry name" value="D-isomer_2-hydroxyacid_DH"/>
</dbReference>
<evidence type="ECO:0000313" key="7">
    <source>
        <dbReference type="EMBL" id="SEM66274.1"/>
    </source>
</evidence>
<dbReference type="GO" id="GO:0051287">
    <property type="term" value="F:NAD binding"/>
    <property type="evidence" value="ECO:0007669"/>
    <property type="project" value="InterPro"/>
</dbReference>
<dbReference type="Proteomes" id="UP000199585">
    <property type="component" value="Unassembled WGS sequence"/>
</dbReference>
<feature type="domain" description="D-isomer specific 2-hydroxyacid dehydrogenase catalytic" evidence="5">
    <location>
        <begin position="6"/>
        <end position="312"/>
    </location>
</feature>
<dbReference type="AlphaFoldDB" id="A0A1H8A8N5"/>
<dbReference type="PANTHER" id="PTHR10996:SF178">
    <property type="entry name" value="2-HYDROXYACID DEHYDROGENASE YGL185C-RELATED"/>
    <property type="match status" value="1"/>
</dbReference>
<dbReference type="Pfam" id="PF00389">
    <property type="entry name" value="2-Hacid_dh"/>
    <property type="match status" value="1"/>
</dbReference>
<keyword evidence="3" id="KW-0520">NAD</keyword>
<proteinExistence type="inferred from homology"/>
<keyword evidence="8" id="KW-1185">Reference proteome</keyword>
<dbReference type="InterPro" id="IPR036291">
    <property type="entry name" value="NAD(P)-bd_dom_sf"/>
</dbReference>
<reference evidence="7 8" key="1">
    <citation type="submission" date="2016-10" db="EMBL/GenBank/DDBJ databases">
        <authorList>
            <person name="de Groot N.N."/>
        </authorList>
    </citation>
    <scope>NUCLEOTIDE SEQUENCE [LARGE SCALE GENOMIC DNA]</scope>
    <source>
        <strain evidence="7 8">DSM 16213</strain>
    </source>
</reference>
<dbReference type="InterPro" id="IPR006140">
    <property type="entry name" value="D-isomer_DH_NAD-bd"/>
</dbReference>
<dbReference type="InterPro" id="IPR006139">
    <property type="entry name" value="D-isomer_2_OHA_DH_cat_dom"/>
</dbReference>
<protein>
    <submittedName>
        <fullName evidence="7">Lactate dehydrogenase</fullName>
    </submittedName>
</protein>
<name>A0A1H8A8N5_9RHOB</name>
<evidence type="ECO:0000256" key="3">
    <source>
        <dbReference type="ARBA" id="ARBA00023027"/>
    </source>
</evidence>
<gene>
    <name evidence="7" type="ORF">SAMN04488003_10338</name>
</gene>
<dbReference type="EMBL" id="FOCI01000003">
    <property type="protein sequence ID" value="SEM66274.1"/>
    <property type="molecule type" value="Genomic_DNA"/>
</dbReference>